<organism evidence="1 2">
    <name type="scientific">Nocardia abscessus</name>
    <dbReference type="NCBI Taxonomy" id="120957"/>
    <lineage>
        <taxon>Bacteria</taxon>
        <taxon>Bacillati</taxon>
        <taxon>Actinomycetota</taxon>
        <taxon>Actinomycetes</taxon>
        <taxon>Mycobacteriales</taxon>
        <taxon>Nocardiaceae</taxon>
        <taxon>Nocardia</taxon>
    </lineage>
</organism>
<dbReference type="EMBL" id="JADLRE010000014">
    <property type="protein sequence ID" value="MBF6227134.1"/>
    <property type="molecule type" value="Genomic_DNA"/>
</dbReference>
<evidence type="ECO:0000313" key="2">
    <source>
        <dbReference type="Proteomes" id="UP000807309"/>
    </source>
</evidence>
<dbReference type="Proteomes" id="UP000807309">
    <property type="component" value="Unassembled WGS sequence"/>
</dbReference>
<gene>
    <name evidence="1" type="ORF">IU470_18735</name>
</gene>
<protein>
    <submittedName>
        <fullName evidence="1">Uncharacterized protein</fullName>
    </submittedName>
</protein>
<name>A0ABS0C9U6_9NOCA</name>
<sequence>MGARVPRKKLTIEFDEPLPPELYANIASVIWLQVRAMSDAANFEFDVRHDGPASMSKELNEHWERFAEEARWETE</sequence>
<reference evidence="1 2" key="1">
    <citation type="submission" date="2020-10" db="EMBL/GenBank/DDBJ databases">
        <title>Identification of Nocardia species via Next-generation sequencing and recognition of intraspecies genetic diversity.</title>
        <authorList>
            <person name="Li P."/>
            <person name="Li P."/>
            <person name="Lu B."/>
        </authorList>
    </citation>
    <scope>NUCLEOTIDE SEQUENCE [LARGE SCALE GENOMIC DNA]</scope>
    <source>
        <strain evidence="1 2">N-11</strain>
    </source>
</reference>
<proteinExistence type="predicted"/>
<comment type="caution">
    <text evidence="1">The sequence shown here is derived from an EMBL/GenBank/DDBJ whole genome shotgun (WGS) entry which is preliminary data.</text>
</comment>
<keyword evidence="2" id="KW-1185">Reference proteome</keyword>
<evidence type="ECO:0000313" key="1">
    <source>
        <dbReference type="EMBL" id="MBF6227134.1"/>
    </source>
</evidence>
<accession>A0ABS0C9U6</accession>